<sequence>MSIATQLGKKFKSEFSGQLIATIAGTGLTLILARLLDPSGYGILFYSISIFSIVKVFSNLGIPKSAARYIAENKDSSPELIPTILRTSISYNVLIILFVSVSFYFIHPFVAEVSSEPNSKELLKVGTLYIVFSSTSFSARIIAQGFEDIKLSAVINVTKRVSQLILVVGFVLLGYGIIGALWGFIIGFCLATLVGFCVIYHRYYLNSGRPEISNLPQNISRKILEYSIPLSITNMSGKLDSKVDTILVGILMNPVSVSYYVIGKQVISVSQMPASALGFSISPTYGKNKEEGNQSTSAKIFEKSLIYTLLIYLPCAAGLFLISSPTISLIFGPEYHGAVPVLQTFSAYLILQSITQITDNPLDYLGRARERAIAKGISSVSNVVLNLFLIPWIGVVGAAIATVITHTFYNLVKLYIVYSELPVEVSRIVAPIGKIILITGAMSIVVGYLAQDVHSMITLAFIIAIGILVWGVMSIITGAIDTSLVRESLG</sequence>
<feature type="transmembrane region" description="Helical" evidence="6">
    <location>
        <begin position="42"/>
        <end position="62"/>
    </location>
</feature>
<dbReference type="InterPro" id="IPR050833">
    <property type="entry name" value="Poly_Biosynth_Transport"/>
</dbReference>
<dbReference type="GO" id="GO:0005886">
    <property type="term" value="C:plasma membrane"/>
    <property type="evidence" value="ECO:0007669"/>
    <property type="project" value="UniProtKB-SubCell"/>
</dbReference>
<dbReference type="PANTHER" id="PTHR30250">
    <property type="entry name" value="PST FAMILY PREDICTED COLANIC ACID TRANSPORTER"/>
    <property type="match status" value="1"/>
</dbReference>
<evidence type="ECO:0000256" key="3">
    <source>
        <dbReference type="ARBA" id="ARBA00022692"/>
    </source>
</evidence>
<feature type="transmembrane region" description="Helical" evidence="6">
    <location>
        <begin position="245"/>
        <end position="262"/>
    </location>
</feature>
<feature type="transmembrane region" description="Helical" evidence="6">
    <location>
        <begin position="457"/>
        <end position="480"/>
    </location>
</feature>
<feature type="transmembrane region" description="Helical" evidence="6">
    <location>
        <begin position="164"/>
        <end position="196"/>
    </location>
</feature>
<dbReference type="PANTHER" id="PTHR30250:SF11">
    <property type="entry name" value="O-ANTIGEN TRANSPORTER-RELATED"/>
    <property type="match status" value="1"/>
</dbReference>
<protein>
    <submittedName>
        <fullName evidence="7">Membrane protein involved in the export of O-antigen and teichoic acid</fullName>
    </submittedName>
</protein>
<dbReference type="Pfam" id="PF01943">
    <property type="entry name" value="Polysacc_synt"/>
    <property type="match status" value="1"/>
</dbReference>
<evidence type="ECO:0000256" key="5">
    <source>
        <dbReference type="ARBA" id="ARBA00023136"/>
    </source>
</evidence>
<reference evidence="8" key="1">
    <citation type="submission" date="2016-10" db="EMBL/GenBank/DDBJ databases">
        <authorList>
            <person name="Varghese N."/>
            <person name="Submissions S."/>
        </authorList>
    </citation>
    <scope>NUCLEOTIDE SEQUENCE [LARGE SCALE GENOMIC DNA]</scope>
    <source>
        <strain evidence="8">CGMCC 1.10121</strain>
    </source>
</reference>
<comment type="subcellular location">
    <subcellularLocation>
        <location evidence="1">Cell membrane</location>
        <topology evidence="1">Multi-pass membrane protein</topology>
    </subcellularLocation>
</comment>
<dbReference type="RefSeq" id="WP_089828157.1">
    <property type="nucleotide sequence ID" value="NZ_FODV01000047.1"/>
</dbReference>
<feature type="transmembrane region" description="Helical" evidence="6">
    <location>
        <begin position="19"/>
        <end position="36"/>
    </location>
</feature>
<dbReference type="OrthoDB" id="202076at2157"/>
<accession>A0A1H8WVN7</accession>
<dbReference type="EMBL" id="FODV01000047">
    <property type="protein sequence ID" value="SEP31760.1"/>
    <property type="molecule type" value="Genomic_DNA"/>
</dbReference>
<feature type="transmembrane region" description="Helical" evidence="6">
    <location>
        <begin position="83"/>
        <end position="106"/>
    </location>
</feature>
<evidence type="ECO:0000256" key="4">
    <source>
        <dbReference type="ARBA" id="ARBA00022989"/>
    </source>
</evidence>
<organism evidence="7 8">
    <name type="scientific">Halogranum amylolyticum</name>
    <dbReference type="NCBI Taxonomy" id="660520"/>
    <lineage>
        <taxon>Archaea</taxon>
        <taxon>Methanobacteriati</taxon>
        <taxon>Methanobacteriota</taxon>
        <taxon>Stenosarchaea group</taxon>
        <taxon>Halobacteria</taxon>
        <taxon>Halobacteriales</taxon>
        <taxon>Haloferacaceae</taxon>
    </lineage>
</organism>
<gene>
    <name evidence="7" type="ORF">SAMN04487948_1472</name>
</gene>
<dbReference type="Proteomes" id="UP000199126">
    <property type="component" value="Unassembled WGS sequence"/>
</dbReference>
<evidence type="ECO:0000256" key="6">
    <source>
        <dbReference type="SAM" id="Phobius"/>
    </source>
</evidence>
<keyword evidence="2" id="KW-1003">Cell membrane</keyword>
<evidence type="ECO:0000256" key="1">
    <source>
        <dbReference type="ARBA" id="ARBA00004651"/>
    </source>
</evidence>
<proteinExistence type="predicted"/>
<dbReference type="InterPro" id="IPR002797">
    <property type="entry name" value="Polysacc_synth"/>
</dbReference>
<feature type="transmembrane region" description="Helical" evidence="6">
    <location>
        <begin position="383"/>
        <end position="408"/>
    </location>
</feature>
<feature type="transmembrane region" description="Helical" evidence="6">
    <location>
        <begin position="126"/>
        <end position="143"/>
    </location>
</feature>
<evidence type="ECO:0000313" key="7">
    <source>
        <dbReference type="EMBL" id="SEP31760.1"/>
    </source>
</evidence>
<evidence type="ECO:0000256" key="2">
    <source>
        <dbReference type="ARBA" id="ARBA00022475"/>
    </source>
</evidence>
<keyword evidence="4 6" id="KW-1133">Transmembrane helix</keyword>
<keyword evidence="5 6" id="KW-0472">Membrane</keyword>
<keyword evidence="3 6" id="KW-0812">Transmembrane</keyword>
<evidence type="ECO:0000313" key="8">
    <source>
        <dbReference type="Proteomes" id="UP000199126"/>
    </source>
</evidence>
<feature type="transmembrane region" description="Helical" evidence="6">
    <location>
        <begin position="309"/>
        <end position="333"/>
    </location>
</feature>
<dbReference type="CDD" id="cd13128">
    <property type="entry name" value="MATE_Wzx_like"/>
    <property type="match status" value="1"/>
</dbReference>
<name>A0A1H8WVN7_9EURY</name>
<keyword evidence="8" id="KW-1185">Reference proteome</keyword>
<dbReference type="AlphaFoldDB" id="A0A1H8WVN7"/>
<feature type="transmembrane region" description="Helical" evidence="6">
    <location>
        <begin position="428"/>
        <end position="450"/>
    </location>
</feature>